<dbReference type="Pfam" id="PF13246">
    <property type="entry name" value="Cation_ATPase"/>
    <property type="match status" value="1"/>
</dbReference>
<evidence type="ECO:0000256" key="9">
    <source>
        <dbReference type="ARBA" id="ARBA00022840"/>
    </source>
</evidence>
<evidence type="ECO:0000256" key="6">
    <source>
        <dbReference type="ARBA" id="ARBA00022723"/>
    </source>
</evidence>
<dbReference type="InterPro" id="IPR059000">
    <property type="entry name" value="ATPase_P-type_domA"/>
</dbReference>
<dbReference type="FunFam" id="3.40.50.1000:FF:000018">
    <property type="entry name" value="Calcium-transporting ATPase"/>
    <property type="match status" value="1"/>
</dbReference>
<dbReference type="InterPro" id="IPR023214">
    <property type="entry name" value="HAD_sf"/>
</dbReference>
<dbReference type="NCBIfam" id="TIGR01517">
    <property type="entry name" value="ATPase-IIB_Ca"/>
    <property type="match status" value="1"/>
</dbReference>
<dbReference type="Pfam" id="PF08282">
    <property type="entry name" value="Hydrolase_3"/>
    <property type="match status" value="1"/>
</dbReference>
<dbReference type="Gene3D" id="1.20.1110.10">
    <property type="entry name" value="Calcium-transporting ATPase, transmembrane domain"/>
    <property type="match status" value="1"/>
</dbReference>
<keyword evidence="24" id="KW-1185">Reference proteome</keyword>
<dbReference type="InterPro" id="IPR006408">
    <property type="entry name" value="P-type_ATPase_IIB"/>
</dbReference>
<dbReference type="Pfam" id="PF00122">
    <property type="entry name" value="E1-E2_ATPase"/>
    <property type="match status" value="1"/>
</dbReference>
<protein>
    <recommendedName>
        <fullName evidence="18">Calcium-transporting ATPase</fullName>
        <ecNumber evidence="18">7.2.2.10</ecNumber>
    </recommendedName>
</protein>
<dbReference type="InterPro" id="IPR006068">
    <property type="entry name" value="ATPase_P-typ_cation-transptr_C"/>
</dbReference>
<feature type="compositionally biased region" description="Polar residues" evidence="19">
    <location>
        <begin position="1266"/>
        <end position="1280"/>
    </location>
</feature>
<evidence type="ECO:0000259" key="20">
    <source>
        <dbReference type="Pfam" id="PF00122"/>
    </source>
</evidence>
<dbReference type="InterPro" id="IPR001757">
    <property type="entry name" value="P_typ_ATPase"/>
</dbReference>
<accession>A0A1U7LT83</accession>
<feature type="transmembrane region" description="Helical" evidence="18">
    <location>
        <begin position="914"/>
        <end position="931"/>
    </location>
</feature>
<dbReference type="SFLD" id="SFLDG00002">
    <property type="entry name" value="C1.7:_P-type_atpase_like"/>
    <property type="match status" value="1"/>
</dbReference>
<feature type="transmembrane region" description="Helical" evidence="18">
    <location>
        <begin position="1089"/>
        <end position="1111"/>
    </location>
</feature>
<evidence type="ECO:0000256" key="11">
    <source>
        <dbReference type="ARBA" id="ARBA00022967"/>
    </source>
</evidence>
<evidence type="ECO:0000256" key="3">
    <source>
        <dbReference type="ARBA" id="ARBA00022554"/>
    </source>
</evidence>
<dbReference type="EC" id="7.2.2.10" evidence="18"/>
<dbReference type="InterPro" id="IPR044492">
    <property type="entry name" value="P_typ_ATPase_HD_dom"/>
</dbReference>
<comment type="catalytic activity">
    <reaction evidence="16 18">
        <text>Ca(2+)(in) + ATP + H2O = Ca(2+)(out) + ADP + phosphate + H(+)</text>
        <dbReference type="Rhea" id="RHEA:18105"/>
        <dbReference type="ChEBI" id="CHEBI:15377"/>
        <dbReference type="ChEBI" id="CHEBI:15378"/>
        <dbReference type="ChEBI" id="CHEBI:29108"/>
        <dbReference type="ChEBI" id="CHEBI:30616"/>
        <dbReference type="ChEBI" id="CHEBI:43474"/>
        <dbReference type="ChEBI" id="CHEBI:456216"/>
        <dbReference type="EC" id="7.2.2.10"/>
    </reaction>
</comment>
<comment type="function">
    <text evidence="17">This magnesium-dependent enzyme catalyzes the hydrolysis of ATP coupled with the transport of calcium. Transports the calcium to the vacuole and participates in the control of the cytosolic free calcium.</text>
</comment>
<feature type="domain" description="Cation-transporting P-type ATPase C-terminal" evidence="21">
    <location>
        <begin position="936"/>
        <end position="1110"/>
    </location>
</feature>
<dbReference type="GO" id="GO:0005388">
    <property type="term" value="F:P-type calcium transporter activity"/>
    <property type="evidence" value="ECO:0007669"/>
    <property type="project" value="UniProtKB-EC"/>
</dbReference>
<dbReference type="FunFam" id="2.70.150.10:FF:000028">
    <property type="entry name" value="Calcium-transporting ATPase"/>
    <property type="match status" value="1"/>
</dbReference>
<feature type="transmembrane region" description="Helical" evidence="18">
    <location>
        <begin position="462"/>
        <end position="489"/>
    </location>
</feature>
<dbReference type="NCBIfam" id="TIGR01494">
    <property type="entry name" value="ATPase_P-type"/>
    <property type="match status" value="2"/>
</dbReference>
<evidence type="ECO:0000259" key="21">
    <source>
        <dbReference type="Pfam" id="PF00689"/>
    </source>
</evidence>
<keyword evidence="8 18" id="KW-0106">Calcium</keyword>
<evidence type="ECO:0000259" key="22">
    <source>
        <dbReference type="Pfam" id="PF00690"/>
    </source>
</evidence>
<feature type="transmembrane region" description="Helical" evidence="18">
    <location>
        <begin position="218"/>
        <end position="236"/>
    </location>
</feature>
<dbReference type="Pfam" id="PF00690">
    <property type="entry name" value="Cation_ATPase_N"/>
    <property type="match status" value="1"/>
</dbReference>
<keyword evidence="6" id="KW-0479">Metal-binding</keyword>
<dbReference type="InterPro" id="IPR018303">
    <property type="entry name" value="ATPase_P-typ_P_site"/>
</dbReference>
<dbReference type="Gene3D" id="3.40.50.1000">
    <property type="entry name" value="HAD superfamily/HAD-like"/>
    <property type="match status" value="1"/>
</dbReference>
<dbReference type="GO" id="GO:0006874">
    <property type="term" value="P:intracellular calcium ion homeostasis"/>
    <property type="evidence" value="ECO:0007669"/>
    <property type="project" value="EnsemblFungi"/>
</dbReference>
<evidence type="ECO:0000256" key="10">
    <source>
        <dbReference type="ARBA" id="ARBA00022842"/>
    </source>
</evidence>
<dbReference type="GO" id="GO:0000329">
    <property type="term" value="C:fungal-type vacuole membrane"/>
    <property type="evidence" value="ECO:0007669"/>
    <property type="project" value="EnsemblFungi"/>
</dbReference>
<keyword evidence="2 18" id="KW-0813">Transport</keyword>
<reference evidence="23 24" key="1">
    <citation type="submission" date="2016-04" db="EMBL/GenBank/DDBJ databases">
        <title>Evolutionary innovation and constraint leading to complex multicellularity in the Ascomycota.</title>
        <authorList>
            <person name="Cisse O."/>
            <person name="Nguyen A."/>
            <person name="Hewitt D.A."/>
            <person name="Jedd G."/>
            <person name="Stajich J.E."/>
        </authorList>
    </citation>
    <scope>NUCLEOTIDE SEQUENCE [LARGE SCALE GENOMIC DNA]</scope>
    <source>
        <strain evidence="23 24">DAH-3</strain>
    </source>
</reference>
<evidence type="ECO:0000256" key="15">
    <source>
        <dbReference type="ARBA" id="ARBA00038148"/>
    </source>
</evidence>
<dbReference type="Proteomes" id="UP000186594">
    <property type="component" value="Unassembled WGS sequence"/>
</dbReference>
<keyword evidence="7 18" id="KW-0547">Nucleotide-binding</keyword>
<dbReference type="Gene3D" id="2.70.150.10">
    <property type="entry name" value="Calcium-transporting ATPase, cytoplasmic transduction domain A"/>
    <property type="match status" value="1"/>
</dbReference>
<keyword evidence="12 18" id="KW-1133">Transmembrane helix</keyword>
<feature type="region of interest" description="Disordered" evidence="19">
    <location>
        <begin position="1171"/>
        <end position="1214"/>
    </location>
</feature>
<dbReference type="SUPFAM" id="SSF81653">
    <property type="entry name" value="Calcium ATPase, transduction domain A"/>
    <property type="match status" value="1"/>
</dbReference>
<dbReference type="FunFam" id="1.20.1110.10:FF:000039">
    <property type="entry name" value="Calcium-transporting ATPase"/>
    <property type="match status" value="1"/>
</dbReference>
<comment type="caution">
    <text evidence="18">Lacks conserved residue(s) required for the propagation of feature annotation.</text>
</comment>
<dbReference type="PANTHER" id="PTHR24093:SF369">
    <property type="entry name" value="CALCIUM-TRANSPORTING ATPASE"/>
    <property type="match status" value="1"/>
</dbReference>
<dbReference type="OMA" id="YRMYVKG"/>
<evidence type="ECO:0000256" key="4">
    <source>
        <dbReference type="ARBA" id="ARBA00022568"/>
    </source>
</evidence>
<keyword evidence="9 18" id="KW-0067">ATP-binding</keyword>
<keyword evidence="5 18" id="KW-0812">Transmembrane</keyword>
<keyword evidence="10" id="KW-0460">Magnesium</keyword>
<evidence type="ECO:0000256" key="5">
    <source>
        <dbReference type="ARBA" id="ARBA00022692"/>
    </source>
</evidence>
<dbReference type="Pfam" id="PF00689">
    <property type="entry name" value="Cation_ATPase_C"/>
    <property type="match status" value="1"/>
</dbReference>
<name>A0A1U7LT83_NEOID</name>
<evidence type="ECO:0000313" key="23">
    <source>
        <dbReference type="EMBL" id="OLL25886.1"/>
    </source>
</evidence>
<dbReference type="STRING" id="1198029.A0A1U7LT83"/>
<dbReference type="PANTHER" id="PTHR24093">
    <property type="entry name" value="CATION TRANSPORTING ATPASE"/>
    <property type="match status" value="1"/>
</dbReference>
<evidence type="ECO:0000256" key="13">
    <source>
        <dbReference type="ARBA" id="ARBA00023065"/>
    </source>
</evidence>
<dbReference type="GO" id="GO:0046872">
    <property type="term" value="F:metal ion binding"/>
    <property type="evidence" value="ECO:0007669"/>
    <property type="project" value="UniProtKB-KW"/>
</dbReference>
<evidence type="ECO:0000256" key="7">
    <source>
        <dbReference type="ARBA" id="ARBA00022741"/>
    </source>
</evidence>
<dbReference type="InterPro" id="IPR008250">
    <property type="entry name" value="ATPase_P-typ_transduc_dom_A_sf"/>
</dbReference>
<feature type="transmembrane region" description="Helical" evidence="18">
    <location>
        <begin position="1057"/>
        <end position="1077"/>
    </location>
</feature>
<dbReference type="PRINTS" id="PR00119">
    <property type="entry name" value="CATATPASE"/>
</dbReference>
<comment type="subcellular location">
    <subcellularLocation>
        <location evidence="18">Membrane</location>
        <topology evidence="18">Multi-pass membrane protein</topology>
    </subcellularLocation>
    <subcellularLocation>
        <location evidence="1">Vacuole membrane</location>
        <topology evidence="1">Multi-pass membrane protein</topology>
    </subcellularLocation>
</comment>
<feature type="transmembrane region" description="Helical" evidence="18">
    <location>
        <begin position="256"/>
        <end position="275"/>
    </location>
</feature>
<dbReference type="InterPro" id="IPR036412">
    <property type="entry name" value="HAD-like_sf"/>
</dbReference>
<comment type="function">
    <text evidence="18">Catalyzes the hydrolysis of ATP coupled with the transport of calcium.</text>
</comment>
<evidence type="ECO:0000256" key="1">
    <source>
        <dbReference type="ARBA" id="ARBA00004128"/>
    </source>
</evidence>
<dbReference type="FunFam" id="1.20.1110.10:FF:000002">
    <property type="entry name" value="Calcium-transporting ATPase"/>
    <property type="match status" value="1"/>
</dbReference>
<feature type="compositionally biased region" description="Low complexity" evidence="19">
    <location>
        <begin position="1245"/>
        <end position="1256"/>
    </location>
</feature>
<feature type="region of interest" description="Disordered" evidence="19">
    <location>
        <begin position="1"/>
        <end position="95"/>
    </location>
</feature>
<sequence length="1317" mass="144203">MATGSPTGRRRAPTINIDNTNLNFGESPSDGQDIRTDENPYLSVPVKRHLSSSRSRTSSEGLHSLDGSTIHGGTYEAPNLETDDTNPSSPFAFTPKQLTKLTDPKSTEVLRIMGGVEGLCLGLRTDRKAGLSIDELYLDGKVTLKQLSDPEFLKRHVTTIGQTEPRIGLQGRSSTIRTAGGTQQTYPDRLRYLGINVLPEKPIKSLFVLMWIALQDKVMILLSIAAIVSLSLGLYQTFGQPAKRDLNGNMEPKVDWVEGIAIIVAITIVVMVGALNDYQKERQFKEDRHVNVIRSGSTRQISVYDLLVGDLVHLEPGDIIPVDGVLVSGHNIKCDESATTGESDSLKKLPADECLATPRNAEGFSRKYDCLIISGSKVEDGTGTFIVTNVGQNSFFGKTMMGTTEPEDTPLQVKLNRVAESIAKMGGSAALLLFVVLFIRFLTTLPNSTQTNSEKGQNFLQILIVSITVVVVAVPEGLPLAVTLALAFATTRMLKDNNLVRVLRACETMGNATTICSDKTGTLTQNKMCIVRGVIGIASKFRVPPQDVSEEKKSFEHDDQVLISDFMKRLSPAVQEILLSSISLNSTAFEGMDKGEKAFIGSKTETALLEMARIYLGMGNPEIDRGNAQFVQYIPFTSERKSMEIVVKLSSRKYRLFVKGASEILLAMCSNIIAEPLGDEIITRPLTERDIESLILTIDNYANQSLRTIGLCWKDFDSWPPRGYRLSPDDRSQVLPADLLKDLNFLSIVGIMDPLRPGVGKAVADCVRAGVFVRMVTGDNVVTAKAIATECGILTQGGMVLEGPKFRAMSDYEKIRILPRLQVLARSSPEDKRILVKLLKDQNETVAVTGDGTNDGPALKTADVGFSMGIAGTEVAKEASSIILMDDNFSSIVKAILWGRCVNDSVKKFLQFQLTVNITAVLLTFVSAVASSDESSVLTAVQLLWVNLIMDTFAALALATDPPTEKLLDRKPDSKTAGLISFTMWKMIIGQAIYQLVVTFILNFEGNDILGYNSASEQDGLRTVVFNTFVWCQIFNEFNNRRLDNGLNIFEGIHRNFFFIVITFLMIAGQFLIIFVGGSAFQVHQLDGIQWIISIVLGALSIPVGIVLRLIPDKFIAKFIPDKIMRPTPPYQEQLPHWNHAIDNVRDELLFMKAIRSRGRYGGLGIRKNIRRLMPGSPKPSMSKEDTAPHTPSMPPSPMLSSPGSSHRRGRSRSNSILSAAVAAPMLMASSIGAGWTPDPLNNQPLDSPQSILPSSSMPPSPSSLTAISGVSNGNTQTDHPSLRDRLTVGHYHSRKNSHGSIPEDRAGTMGRDERRK</sequence>
<feature type="compositionally biased region" description="Polar residues" evidence="19">
    <location>
        <begin position="16"/>
        <end position="30"/>
    </location>
</feature>
<dbReference type="GO" id="GO:0005886">
    <property type="term" value="C:plasma membrane"/>
    <property type="evidence" value="ECO:0007669"/>
    <property type="project" value="TreeGrafter"/>
</dbReference>
<dbReference type="InterPro" id="IPR023298">
    <property type="entry name" value="ATPase_P-typ_TM_dom_sf"/>
</dbReference>
<dbReference type="PROSITE" id="PS00154">
    <property type="entry name" value="ATPASE_E1_E2"/>
    <property type="match status" value="1"/>
</dbReference>
<dbReference type="CDD" id="cd02081">
    <property type="entry name" value="P-type_ATPase_Ca_PMCA-like"/>
    <property type="match status" value="1"/>
</dbReference>
<dbReference type="Gene3D" id="3.40.1110.10">
    <property type="entry name" value="Calcium-transporting ATPase, cytoplasmic domain N"/>
    <property type="match status" value="1"/>
</dbReference>
<evidence type="ECO:0000256" key="8">
    <source>
        <dbReference type="ARBA" id="ARBA00022837"/>
    </source>
</evidence>
<evidence type="ECO:0000256" key="17">
    <source>
        <dbReference type="ARBA" id="ARBA00059328"/>
    </source>
</evidence>
<keyword evidence="14 18" id="KW-0472">Membrane</keyword>
<dbReference type="PRINTS" id="PR00121">
    <property type="entry name" value="NAKATPASE"/>
</dbReference>
<dbReference type="InterPro" id="IPR004014">
    <property type="entry name" value="ATPase_P-typ_cation-transptr_N"/>
</dbReference>
<feature type="compositionally biased region" description="Polar residues" evidence="19">
    <location>
        <begin position="85"/>
        <end position="95"/>
    </location>
</feature>
<dbReference type="GO" id="GO:0005524">
    <property type="term" value="F:ATP binding"/>
    <property type="evidence" value="ECO:0007669"/>
    <property type="project" value="UniProtKB-KW"/>
</dbReference>
<comment type="similarity">
    <text evidence="15 18">Belongs to the cation transport ATPase (P-type) (TC 3.A.3) family.</text>
</comment>
<feature type="compositionally biased region" description="Basic and acidic residues" evidence="19">
    <location>
        <begin position="1302"/>
        <end position="1317"/>
    </location>
</feature>
<keyword evidence="3" id="KW-0926">Vacuole</keyword>
<evidence type="ECO:0000256" key="18">
    <source>
        <dbReference type="RuleBase" id="RU361146"/>
    </source>
</evidence>
<proteinExistence type="inferred from homology"/>
<feature type="domain" description="P-type ATPase A" evidence="20">
    <location>
        <begin position="287"/>
        <end position="400"/>
    </location>
</feature>
<keyword evidence="13 18" id="KW-0406">Ion transport</keyword>
<comment type="caution">
    <text evidence="23">The sequence shown here is derived from an EMBL/GenBank/DDBJ whole genome shotgun (WGS) entry which is preliminary data.</text>
</comment>
<dbReference type="SUPFAM" id="SSF81660">
    <property type="entry name" value="Metal cation-transporting ATPase, ATP-binding domain N"/>
    <property type="match status" value="1"/>
</dbReference>
<dbReference type="SUPFAM" id="SSF56784">
    <property type="entry name" value="HAD-like"/>
    <property type="match status" value="1"/>
</dbReference>
<keyword evidence="11" id="KW-1278">Translocase</keyword>
<dbReference type="SFLD" id="SFLDS00003">
    <property type="entry name" value="Haloacid_Dehalogenase"/>
    <property type="match status" value="1"/>
</dbReference>
<evidence type="ECO:0000256" key="19">
    <source>
        <dbReference type="SAM" id="MobiDB-lite"/>
    </source>
</evidence>
<evidence type="ECO:0000256" key="14">
    <source>
        <dbReference type="ARBA" id="ARBA00023136"/>
    </source>
</evidence>
<evidence type="ECO:0000313" key="24">
    <source>
        <dbReference type="Proteomes" id="UP000186594"/>
    </source>
</evidence>
<gene>
    <name evidence="23" type="ORF">NEOLI_004634</name>
</gene>
<feature type="transmembrane region" description="Helical" evidence="18">
    <location>
        <begin position="979"/>
        <end position="1000"/>
    </location>
</feature>
<keyword evidence="4 18" id="KW-0109">Calcium transport</keyword>
<feature type="domain" description="Cation-transporting P-type ATPase N-terminal" evidence="22">
    <location>
        <begin position="182"/>
        <end position="229"/>
    </location>
</feature>
<evidence type="ECO:0000256" key="12">
    <source>
        <dbReference type="ARBA" id="ARBA00022989"/>
    </source>
</evidence>
<dbReference type="OrthoDB" id="3352408at2759"/>
<organism evidence="23 24">
    <name type="scientific">Neolecta irregularis (strain DAH-3)</name>
    <dbReference type="NCBI Taxonomy" id="1198029"/>
    <lineage>
        <taxon>Eukaryota</taxon>
        <taxon>Fungi</taxon>
        <taxon>Dikarya</taxon>
        <taxon>Ascomycota</taxon>
        <taxon>Taphrinomycotina</taxon>
        <taxon>Neolectales</taxon>
        <taxon>Neolectaceae</taxon>
        <taxon>Neolecta</taxon>
    </lineage>
</organism>
<dbReference type="SFLD" id="SFLDF00027">
    <property type="entry name" value="p-type_atpase"/>
    <property type="match status" value="1"/>
</dbReference>
<dbReference type="InterPro" id="IPR023299">
    <property type="entry name" value="ATPase_P-typ_cyto_dom_N"/>
</dbReference>
<feature type="transmembrane region" description="Helical" evidence="18">
    <location>
        <begin position="422"/>
        <end position="442"/>
    </location>
</feature>
<evidence type="ECO:0000256" key="16">
    <source>
        <dbReference type="ARBA" id="ARBA00048694"/>
    </source>
</evidence>
<feature type="region of interest" description="Disordered" evidence="19">
    <location>
        <begin position="1238"/>
        <end position="1317"/>
    </location>
</feature>
<evidence type="ECO:0000256" key="2">
    <source>
        <dbReference type="ARBA" id="ARBA00022448"/>
    </source>
</evidence>
<dbReference type="GO" id="GO:0016887">
    <property type="term" value="F:ATP hydrolysis activity"/>
    <property type="evidence" value="ECO:0007669"/>
    <property type="project" value="InterPro"/>
</dbReference>
<dbReference type="SUPFAM" id="SSF81665">
    <property type="entry name" value="Calcium ATPase, transmembrane domain M"/>
    <property type="match status" value="1"/>
</dbReference>
<dbReference type="EMBL" id="LXFE01000291">
    <property type="protein sequence ID" value="OLL25886.1"/>
    <property type="molecule type" value="Genomic_DNA"/>
</dbReference>